<dbReference type="PANTHER" id="PTHR42973:SF53">
    <property type="entry name" value="FAD-BINDING PCMH-TYPE DOMAIN-CONTAINING PROTEIN-RELATED"/>
    <property type="match status" value="1"/>
</dbReference>
<dbReference type="InterPro" id="IPR006094">
    <property type="entry name" value="Oxid_FAD_bind_N"/>
</dbReference>
<feature type="non-terminal residue" evidence="6">
    <location>
        <position position="183"/>
    </location>
</feature>
<dbReference type="SUPFAM" id="SSF56176">
    <property type="entry name" value="FAD-binding/transporter-associated domain-like"/>
    <property type="match status" value="1"/>
</dbReference>
<gene>
    <name evidence="6" type="ORF">FLAG1_11903</name>
</gene>
<accession>A0A0N0V4V1</accession>
<dbReference type="EMBL" id="JXCE01001165">
    <property type="protein sequence ID" value="KPA35397.1"/>
    <property type="molecule type" value="Genomic_DNA"/>
</dbReference>
<sequence length="183" mass="19887">MGDRGVRSHSVETPCAELQGSYPSLTLLPNTTEYDEEVINTWDKRADLNPTCIFRPTTDRYVSKAVGICYKSNAQFAVRGGGHLPYPGSNSINDGVLIVLAGLNKQRVNYKKGTVEVGGGSKWEDVYAALAPHGLYVNGGRLKTIGVPGLTLLEGVHYFLNKYGFTMDRVVSYDVVLGNGTQV</sequence>
<dbReference type="AlphaFoldDB" id="A0A0N0V4V1"/>
<dbReference type="InterPro" id="IPR016169">
    <property type="entry name" value="FAD-bd_PCMH_sub2"/>
</dbReference>
<evidence type="ECO:0000313" key="7">
    <source>
        <dbReference type="Proteomes" id="UP000037904"/>
    </source>
</evidence>
<reference evidence="6 7" key="1">
    <citation type="submission" date="2015-04" db="EMBL/GenBank/DDBJ databases">
        <title>The draft genome sequence of Fusarium langsethiae, a T-2/HT-2 mycotoxin producer.</title>
        <authorList>
            <person name="Lysoe E."/>
            <person name="Divon H.H."/>
            <person name="Terzi V."/>
            <person name="Orru L."/>
            <person name="Lamontanara A."/>
            <person name="Kolseth A.-K."/>
            <person name="Frandsen R.J."/>
            <person name="Nielsen K."/>
            <person name="Thrane U."/>
        </authorList>
    </citation>
    <scope>NUCLEOTIDE SEQUENCE [LARGE SCALE GENOMIC DNA]</scope>
    <source>
        <strain evidence="6 7">Fl201059</strain>
    </source>
</reference>
<dbReference type="GO" id="GO:0016491">
    <property type="term" value="F:oxidoreductase activity"/>
    <property type="evidence" value="ECO:0007669"/>
    <property type="project" value="UniProtKB-KW"/>
</dbReference>
<evidence type="ECO:0000256" key="4">
    <source>
        <dbReference type="ARBA" id="ARBA00023002"/>
    </source>
</evidence>
<dbReference type="InterPro" id="IPR016166">
    <property type="entry name" value="FAD-bd_PCMH"/>
</dbReference>
<keyword evidence="7" id="KW-1185">Reference proteome</keyword>
<feature type="domain" description="FAD-binding PCMH-type" evidence="5">
    <location>
        <begin position="46"/>
        <end position="183"/>
    </location>
</feature>
<dbReference type="Proteomes" id="UP000037904">
    <property type="component" value="Unassembled WGS sequence"/>
</dbReference>
<organism evidence="6 7">
    <name type="scientific">Fusarium langsethiae</name>
    <dbReference type="NCBI Taxonomy" id="179993"/>
    <lineage>
        <taxon>Eukaryota</taxon>
        <taxon>Fungi</taxon>
        <taxon>Dikarya</taxon>
        <taxon>Ascomycota</taxon>
        <taxon>Pezizomycotina</taxon>
        <taxon>Sordariomycetes</taxon>
        <taxon>Hypocreomycetidae</taxon>
        <taxon>Hypocreales</taxon>
        <taxon>Nectriaceae</taxon>
        <taxon>Fusarium</taxon>
    </lineage>
</organism>
<keyword evidence="4" id="KW-0560">Oxidoreductase</keyword>
<dbReference type="InterPro" id="IPR050416">
    <property type="entry name" value="FAD-linked_Oxidoreductase"/>
</dbReference>
<keyword evidence="3" id="KW-0274">FAD</keyword>
<comment type="similarity">
    <text evidence="1">Belongs to the oxygen-dependent FAD-linked oxidoreductase family.</text>
</comment>
<dbReference type="PROSITE" id="PS51387">
    <property type="entry name" value="FAD_PCMH"/>
    <property type="match status" value="1"/>
</dbReference>
<evidence type="ECO:0000256" key="1">
    <source>
        <dbReference type="ARBA" id="ARBA00005466"/>
    </source>
</evidence>
<evidence type="ECO:0000259" key="5">
    <source>
        <dbReference type="PROSITE" id="PS51387"/>
    </source>
</evidence>
<dbReference type="GO" id="GO:0071949">
    <property type="term" value="F:FAD binding"/>
    <property type="evidence" value="ECO:0007669"/>
    <property type="project" value="InterPro"/>
</dbReference>
<dbReference type="Pfam" id="PF01565">
    <property type="entry name" value="FAD_binding_4"/>
    <property type="match status" value="1"/>
</dbReference>
<evidence type="ECO:0000313" key="6">
    <source>
        <dbReference type="EMBL" id="KPA35397.1"/>
    </source>
</evidence>
<dbReference type="InterPro" id="IPR036318">
    <property type="entry name" value="FAD-bd_PCMH-like_sf"/>
</dbReference>
<comment type="caution">
    <text evidence="6">The sequence shown here is derived from an EMBL/GenBank/DDBJ whole genome shotgun (WGS) entry which is preliminary data.</text>
</comment>
<evidence type="ECO:0000256" key="2">
    <source>
        <dbReference type="ARBA" id="ARBA00022630"/>
    </source>
</evidence>
<protein>
    <submittedName>
        <fullName evidence="6">Fad-containing protein</fullName>
    </submittedName>
</protein>
<dbReference type="Gene3D" id="3.30.465.10">
    <property type="match status" value="1"/>
</dbReference>
<name>A0A0N0V4V1_FUSLA</name>
<proteinExistence type="inferred from homology"/>
<evidence type="ECO:0000256" key="3">
    <source>
        <dbReference type="ARBA" id="ARBA00022827"/>
    </source>
</evidence>
<keyword evidence="2" id="KW-0285">Flavoprotein</keyword>
<dbReference type="PANTHER" id="PTHR42973">
    <property type="entry name" value="BINDING OXIDOREDUCTASE, PUTATIVE (AFU_ORTHOLOGUE AFUA_1G17690)-RELATED"/>
    <property type="match status" value="1"/>
</dbReference>